<dbReference type="WBParaSite" id="ALUE_0001848901-mRNA-1">
    <property type="protein sequence ID" value="ALUE_0001848901-mRNA-1"/>
    <property type="gene ID" value="ALUE_0001848901"/>
</dbReference>
<protein>
    <submittedName>
        <fullName evidence="2">Secreted protein</fullName>
    </submittedName>
</protein>
<dbReference type="AlphaFoldDB" id="A0A0M3IIT4"/>
<keyword evidence="1" id="KW-1185">Reference proteome</keyword>
<reference evidence="2" key="1">
    <citation type="submission" date="2017-02" db="UniProtKB">
        <authorList>
            <consortium name="WormBaseParasite"/>
        </authorList>
    </citation>
    <scope>IDENTIFICATION</scope>
</reference>
<sequence>MKLKGYLLTAFATMKSTPLIVFLYCFVLIFIACNAYSQTSVNEITEDANALRTRVKRFCRRCGCCRRWFWGGPWFCRCGFGFWG</sequence>
<name>A0A0M3IIT4_ASCLU</name>
<proteinExistence type="predicted"/>
<evidence type="ECO:0000313" key="1">
    <source>
        <dbReference type="Proteomes" id="UP000036681"/>
    </source>
</evidence>
<accession>A0A0M3IIT4</accession>
<organism evidence="1 2">
    <name type="scientific">Ascaris lumbricoides</name>
    <name type="common">Giant roundworm</name>
    <dbReference type="NCBI Taxonomy" id="6252"/>
    <lineage>
        <taxon>Eukaryota</taxon>
        <taxon>Metazoa</taxon>
        <taxon>Ecdysozoa</taxon>
        <taxon>Nematoda</taxon>
        <taxon>Chromadorea</taxon>
        <taxon>Rhabditida</taxon>
        <taxon>Spirurina</taxon>
        <taxon>Ascaridomorpha</taxon>
        <taxon>Ascaridoidea</taxon>
        <taxon>Ascarididae</taxon>
        <taxon>Ascaris</taxon>
    </lineage>
</organism>
<evidence type="ECO:0000313" key="2">
    <source>
        <dbReference type="WBParaSite" id="ALUE_0001848901-mRNA-1"/>
    </source>
</evidence>
<dbReference type="Proteomes" id="UP000036681">
    <property type="component" value="Unplaced"/>
</dbReference>
<dbReference type="PROSITE" id="PS51257">
    <property type="entry name" value="PROKAR_LIPOPROTEIN"/>
    <property type="match status" value="1"/>
</dbReference>